<keyword evidence="2" id="KW-1185">Reference proteome</keyword>
<dbReference type="GO" id="GO:0003676">
    <property type="term" value="F:nucleic acid binding"/>
    <property type="evidence" value="ECO:0007669"/>
    <property type="project" value="InterPro"/>
</dbReference>
<accession>A0A4Y2K9C7</accession>
<comment type="caution">
    <text evidence="1">The sequence shown here is derived from an EMBL/GenBank/DDBJ whole genome shotgun (WGS) entry which is preliminary data.</text>
</comment>
<name>A0A4Y2K9C7_ARAVE</name>
<gene>
    <name evidence="1" type="ORF">AVEN_62187_1</name>
</gene>
<dbReference type="EMBL" id="BGPR01004381">
    <property type="protein sequence ID" value="GBM99020.1"/>
    <property type="molecule type" value="Genomic_DNA"/>
</dbReference>
<dbReference type="OrthoDB" id="6431520at2759"/>
<dbReference type="AlphaFoldDB" id="A0A4Y2K9C7"/>
<dbReference type="PANTHER" id="PTHR46060:SF1">
    <property type="entry name" value="MARINER MOS1 TRANSPOSASE-LIKE PROTEIN"/>
    <property type="match status" value="1"/>
</dbReference>
<sequence length="113" mass="13201">MAVLKAKIEEKRPELTNSRGVVFRNYSAGPHIAMDVRQRFTEYGWDVLCHPSYSLDLALSDFHHFGSLRNSLSGLEFTSLETLKQRLGNFFTNKSNDFFRKEIYSYQKDDKRS</sequence>
<evidence type="ECO:0000313" key="1">
    <source>
        <dbReference type="EMBL" id="GBM99020.1"/>
    </source>
</evidence>
<organism evidence="1 2">
    <name type="scientific">Araneus ventricosus</name>
    <name type="common">Orbweaver spider</name>
    <name type="synonym">Epeira ventricosa</name>
    <dbReference type="NCBI Taxonomy" id="182803"/>
    <lineage>
        <taxon>Eukaryota</taxon>
        <taxon>Metazoa</taxon>
        <taxon>Ecdysozoa</taxon>
        <taxon>Arthropoda</taxon>
        <taxon>Chelicerata</taxon>
        <taxon>Arachnida</taxon>
        <taxon>Araneae</taxon>
        <taxon>Araneomorphae</taxon>
        <taxon>Entelegynae</taxon>
        <taxon>Araneoidea</taxon>
        <taxon>Araneidae</taxon>
        <taxon>Araneus</taxon>
    </lineage>
</organism>
<dbReference type="InterPro" id="IPR036397">
    <property type="entry name" value="RNaseH_sf"/>
</dbReference>
<dbReference type="Gene3D" id="3.30.420.10">
    <property type="entry name" value="Ribonuclease H-like superfamily/Ribonuclease H"/>
    <property type="match status" value="1"/>
</dbReference>
<dbReference type="InterPro" id="IPR052709">
    <property type="entry name" value="Transposase-MT_Hybrid"/>
</dbReference>
<dbReference type="Proteomes" id="UP000499080">
    <property type="component" value="Unassembled WGS sequence"/>
</dbReference>
<evidence type="ECO:0008006" key="3">
    <source>
        <dbReference type="Google" id="ProtNLM"/>
    </source>
</evidence>
<evidence type="ECO:0000313" key="2">
    <source>
        <dbReference type="Proteomes" id="UP000499080"/>
    </source>
</evidence>
<dbReference type="PANTHER" id="PTHR46060">
    <property type="entry name" value="MARINER MOS1 TRANSPOSASE-LIKE PROTEIN"/>
    <property type="match status" value="1"/>
</dbReference>
<protein>
    <recommendedName>
        <fullName evidence="3">Histone-lysine N-methyltransferase SETMAR</fullName>
    </recommendedName>
</protein>
<reference evidence="1 2" key="1">
    <citation type="journal article" date="2019" name="Sci. Rep.">
        <title>Orb-weaving spider Araneus ventricosus genome elucidates the spidroin gene catalogue.</title>
        <authorList>
            <person name="Kono N."/>
            <person name="Nakamura H."/>
            <person name="Ohtoshi R."/>
            <person name="Moran D.A.P."/>
            <person name="Shinohara A."/>
            <person name="Yoshida Y."/>
            <person name="Fujiwara M."/>
            <person name="Mori M."/>
            <person name="Tomita M."/>
            <person name="Arakawa K."/>
        </authorList>
    </citation>
    <scope>NUCLEOTIDE SEQUENCE [LARGE SCALE GENOMIC DNA]</scope>
</reference>
<proteinExistence type="predicted"/>